<dbReference type="EMBL" id="FRBN01000039">
    <property type="protein sequence ID" value="SHL77243.1"/>
    <property type="molecule type" value="Genomic_DNA"/>
</dbReference>
<sequence length="455" mass="49005">MQIIHAKQVLTPEGWQSDLEIAVDAGGRIAKVGPQGQAPTQCVALLLPAPLNLHSHAFQRAMAGLTEARGPDPRDSFWSWRRLMYKFLDQLTPDHVEAIAALVFMEMLEAGYGSVAEFHYLHQDVGGVPFGNLAEMSERIVAAAVQSGIGLTLLPVYYQYGGCDLRPLNGGQQRFGNDPERFLRLHEGAVAAAAAGPKDFNSGLAPHSLRAVDPAGLSAILAQATSGPIHMHLAEQVAEVDEVWAHLGARPTEWLLANHAVDERWCLIHCTQMTEAETIALAKTGAVAGLCPLTESNLGDGIFNGTTYLGQGGAIGFGSDSNVHITLFEELKTLEYSQRLRDLSRAALATQDRSTGRVLFEAAAKGGAQAGGRQSGRIETGALADLVGLDDDNQWLCNRQGDAVLDSLIFGGGGQSCISDVWSAGRHIVKEGRHFRRDEIILNFKTTMRQLETSI</sequence>
<evidence type="ECO:0000259" key="5">
    <source>
        <dbReference type="Pfam" id="PF01979"/>
    </source>
</evidence>
<dbReference type="InterPro" id="IPR006680">
    <property type="entry name" value="Amidohydro-rel"/>
</dbReference>
<name>A0A1M7DCX2_9RHOB</name>
<dbReference type="Pfam" id="PF22429">
    <property type="entry name" value="HutF_N"/>
    <property type="match status" value="1"/>
</dbReference>
<dbReference type="Proteomes" id="UP000184191">
    <property type="component" value="Unassembled WGS sequence"/>
</dbReference>
<dbReference type="InterPro" id="IPR032466">
    <property type="entry name" value="Metal_Hydrolase"/>
</dbReference>
<comment type="cofactor">
    <cofactor evidence="1">
        <name>Zn(2+)</name>
        <dbReference type="ChEBI" id="CHEBI:29105"/>
    </cofactor>
</comment>
<dbReference type="OrthoDB" id="9796020at2"/>
<dbReference type="InterPro" id="IPR010252">
    <property type="entry name" value="HutF"/>
</dbReference>
<keyword evidence="8" id="KW-1185">Reference proteome</keyword>
<keyword evidence="4" id="KW-0862">Zinc</keyword>
<dbReference type="PANTHER" id="PTHR11271:SF48">
    <property type="entry name" value="AMIDOHYDROLASE-RELATED DOMAIN-CONTAINING PROTEIN"/>
    <property type="match status" value="1"/>
</dbReference>
<evidence type="ECO:0000256" key="4">
    <source>
        <dbReference type="ARBA" id="ARBA00022833"/>
    </source>
</evidence>
<dbReference type="RefSeq" id="WP_073200712.1">
    <property type="nucleotide sequence ID" value="NZ_FRBN01000039.1"/>
</dbReference>
<evidence type="ECO:0000313" key="8">
    <source>
        <dbReference type="Proteomes" id="UP000184191"/>
    </source>
</evidence>
<dbReference type="Pfam" id="PF01979">
    <property type="entry name" value="Amidohydro_1"/>
    <property type="match status" value="1"/>
</dbReference>
<keyword evidence="2" id="KW-0479">Metal-binding</keyword>
<dbReference type="Gene3D" id="3.20.20.140">
    <property type="entry name" value="Metal-dependent hydrolases"/>
    <property type="match status" value="1"/>
</dbReference>
<dbReference type="NCBIfam" id="NF006684">
    <property type="entry name" value="PRK09229.1-5"/>
    <property type="match status" value="1"/>
</dbReference>
<reference evidence="8" key="1">
    <citation type="submission" date="2016-11" db="EMBL/GenBank/DDBJ databases">
        <authorList>
            <person name="Varghese N."/>
            <person name="Submissions S."/>
        </authorList>
    </citation>
    <scope>NUCLEOTIDE SEQUENCE [LARGE SCALE GENOMIC DNA]</scope>
    <source>
        <strain evidence="8">DSM 29327</strain>
    </source>
</reference>
<dbReference type="SUPFAM" id="SSF51338">
    <property type="entry name" value="Composite domain of metallo-dependent hydrolases"/>
    <property type="match status" value="1"/>
</dbReference>
<evidence type="ECO:0000313" key="7">
    <source>
        <dbReference type="EMBL" id="SHL77243.1"/>
    </source>
</evidence>
<feature type="domain" description="Formimidoylglutamate deiminase N-terminal" evidence="6">
    <location>
        <begin position="1"/>
        <end position="35"/>
    </location>
</feature>
<evidence type="ECO:0000256" key="3">
    <source>
        <dbReference type="ARBA" id="ARBA00022801"/>
    </source>
</evidence>
<gene>
    <name evidence="7" type="ORF">SAMN05444414_1393</name>
</gene>
<feature type="domain" description="Amidohydrolase-related" evidence="5">
    <location>
        <begin position="46"/>
        <end position="426"/>
    </location>
</feature>
<evidence type="ECO:0000256" key="1">
    <source>
        <dbReference type="ARBA" id="ARBA00001947"/>
    </source>
</evidence>
<evidence type="ECO:0000256" key="2">
    <source>
        <dbReference type="ARBA" id="ARBA00022723"/>
    </source>
</evidence>
<evidence type="ECO:0000259" key="6">
    <source>
        <dbReference type="Pfam" id="PF22429"/>
    </source>
</evidence>
<dbReference type="GO" id="GO:0046872">
    <property type="term" value="F:metal ion binding"/>
    <property type="evidence" value="ECO:0007669"/>
    <property type="project" value="UniProtKB-KW"/>
</dbReference>
<dbReference type="SUPFAM" id="SSF51556">
    <property type="entry name" value="Metallo-dependent hydrolases"/>
    <property type="match status" value="1"/>
</dbReference>
<protein>
    <submittedName>
        <fullName evidence="7">Formiminoglutamate deiminase</fullName>
    </submittedName>
</protein>
<dbReference type="Gene3D" id="2.30.40.10">
    <property type="entry name" value="Urease, subunit C, domain 1"/>
    <property type="match status" value="1"/>
</dbReference>
<dbReference type="NCBIfam" id="TIGR02022">
    <property type="entry name" value="hutF"/>
    <property type="match status" value="1"/>
</dbReference>
<dbReference type="InterPro" id="IPR051607">
    <property type="entry name" value="Metallo-dep_hydrolases"/>
</dbReference>
<dbReference type="STRING" id="1054996.SAMN05444414_1393"/>
<organism evidence="7 8">
    <name type="scientific">Roseovarius marisflavi</name>
    <dbReference type="NCBI Taxonomy" id="1054996"/>
    <lineage>
        <taxon>Bacteria</taxon>
        <taxon>Pseudomonadati</taxon>
        <taxon>Pseudomonadota</taxon>
        <taxon>Alphaproteobacteria</taxon>
        <taxon>Rhodobacterales</taxon>
        <taxon>Roseobacteraceae</taxon>
        <taxon>Roseovarius</taxon>
    </lineage>
</organism>
<dbReference type="GO" id="GO:0005829">
    <property type="term" value="C:cytosol"/>
    <property type="evidence" value="ECO:0007669"/>
    <property type="project" value="TreeGrafter"/>
</dbReference>
<accession>A0A1M7DCX2</accession>
<dbReference type="PANTHER" id="PTHR11271">
    <property type="entry name" value="GUANINE DEAMINASE"/>
    <property type="match status" value="1"/>
</dbReference>
<dbReference type="AlphaFoldDB" id="A0A1M7DCX2"/>
<dbReference type="InterPro" id="IPR011059">
    <property type="entry name" value="Metal-dep_hydrolase_composite"/>
</dbReference>
<dbReference type="GO" id="GO:0019239">
    <property type="term" value="F:deaminase activity"/>
    <property type="evidence" value="ECO:0007669"/>
    <property type="project" value="TreeGrafter"/>
</dbReference>
<proteinExistence type="predicted"/>
<keyword evidence="3" id="KW-0378">Hydrolase</keyword>
<dbReference type="InterPro" id="IPR055156">
    <property type="entry name" value="HutF-like_N"/>
</dbReference>